<dbReference type="InterPro" id="IPR040079">
    <property type="entry name" value="Glutathione_S-Trfase"/>
</dbReference>
<dbReference type="SFLD" id="SFLDS00019">
    <property type="entry name" value="Glutathione_Transferase_(cytos"/>
    <property type="match status" value="1"/>
</dbReference>
<evidence type="ECO:0000259" key="2">
    <source>
        <dbReference type="PROSITE" id="PS50405"/>
    </source>
</evidence>
<dbReference type="Gene3D" id="1.20.1050.10">
    <property type="match status" value="1"/>
</dbReference>
<dbReference type="AlphaFoldDB" id="A0A7W4NPT5"/>
<dbReference type="InterPro" id="IPR036282">
    <property type="entry name" value="Glutathione-S-Trfase_C_sf"/>
</dbReference>
<evidence type="ECO:0000259" key="1">
    <source>
        <dbReference type="PROSITE" id="PS50404"/>
    </source>
</evidence>
<dbReference type="GO" id="GO:0016740">
    <property type="term" value="F:transferase activity"/>
    <property type="evidence" value="ECO:0007669"/>
    <property type="project" value="UniProtKB-KW"/>
</dbReference>
<dbReference type="SFLD" id="SFLDG01150">
    <property type="entry name" value="Main.1:_Beta-like"/>
    <property type="match status" value="1"/>
</dbReference>
<sequence>MILYASPGGCSQASHIALVEAGIPYTLVKVGRDKKTDDGRDFNTLNPKGYTPALELDDGTVLTESLVILSYIADMSGRLLAKNGHERWRALEILEFMTTEVHGAFRALFRTDSAEADKDKSRTILAGHFGLLNGVRGERAFLVGEQVTIADTYLFVMLSWAAMMGIALPERLAAYAARMRQMPSVTHALVAEGLA</sequence>
<dbReference type="Pfam" id="PF00043">
    <property type="entry name" value="GST_C"/>
    <property type="match status" value="1"/>
</dbReference>
<proteinExistence type="predicted"/>
<protein>
    <submittedName>
        <fullName evidence="3">Glutathione S-transferase</fullName>
    </submittedName>
</protein>
<organism evidence="3 4">
    <name type="scientific">Gluconacetobacter sacchari</name>
    <dbReference type="NCBI Taxonomy" id="92759"/>
    <lineage>
        <taxon>Bacteria</taxon>
        <taxon>Pseudomonadati</taxon>
        <taxon>Pseudomonadota</taxon>
        <taxon>Alphaproteobacteria</taxon>
        <taxon>Acetobacterales</taxon>
        <taxon>Acetobacteraceae</taxon>
        <taxon>Gluconacetobacter</taxon>
    </lineage>
</organism>
<reference evidence="3 4" key="1">
    <citation type="submission" date="2020-04" db="EMBL/GenBank/DDBJ databases">
        <title>Description of novel Gluconacetobacter.</title>
        <authorList>
            <person name="Sombolestani A."/>
        </authorList>
    </citation>
    <scope>NUCLEOTIDE SEQUENCE [LARGE SCALE GENOMIC DNA]</scope>
    <source>
        <strain evidence="3 4">LMG 19747</strain>
    </source>
</reference>
<accession>A0A7W4NPT5</accession>
<dbReference type="EMBL" id="JABEQJ010000027">
    <property type="protein sequence ID" value="MBB2161909.1"/>
    <property type="molecule type" value="Genomic_DNA"/>
</dbReference>
<dbReference type="Proteomes" id="UP000589085">
    <property type="component" value="Unassembled WGS sequence"/>
</dbReference>
<dbReference type="InterPro" id="IPR004046">
    <property type="entry name" value="GST_C"/>
</dbReference>
<evidence type="ECO:0000313" key="4">
    <source>
        <dbReference type="Proteomes" id="UP000589085"/>
    </source>
</evidence>
<keyword evidence="3" id="KW-0808">Transferase</keyword>
<dbReference type="Gene3D" id="3.40.30.10">
    <property type="entry name" value="Glutaredoxin"/>
    <property type="match status" value="1"/>
</dbReference>
<comment type="caution">
    <text evidence="3">The sequence shown here is derived from an EMBL/GenBank/DDBJ whole genome shotgun (WGS) entry which is preliminary data.</text>
</comment>
<feature type="domain" description="GST N-terminal" evidence="1">
    <location>
        <begin position="1"/>
        <end position="80"/>
    </location>
</feature>
<dbReference type="InterPro" id="IPR004045">
    <property type="entry name" value="Glutathione_S-Trfase_N"/>
</dbReference>
<feature type="domain" description="GST C-terminal" evidence="2">
    <location>
        <begin position="83"/>
        <end position="195"/>
    </location>
</feature>
<gene>
    <name evidence="3" type="ORF">HLH48_17375</name>
</gene>
<dbReference type="Pfam" id="PF13409">
    <property type="entry name" value="GST_N_2"/>
    <property type="match status" value="1"/>
</dbReference>
<dbReference type="CDD" id="cd03188">
    <property type="entry name" value="GST_C_Beta"/>
    <property type="match status" value="1"/>
</dbReference>
<dbReference type="SUPFAM" id="SSF52833">
    <property type="entry name" value="Thioredoxin-like"/>
    <property type="match status" value="1"/>
</dbReference>
<dbReference type="InterPro" id="IPR010987">
    <property type="entry name" value="Glutathione-S-Trfase_C-like"/>
</dbReference>
<dbReference type="PANTHER" id="PTHR44051">
    <property type="entry name" value="GLUTATHIONE S-TRANSFERASE-RELATED"/>
    <property type="match status" value="1"/>
</dbReference>
<evidence type="ECO:0000313" key="3">
    <source>
        <dbReference type="EMBL" id="MBB2161909.1"/>
    </source>
</evidence>
<dbReference type="RefSeq" id="WP_182998735.1">
    <property type="nucleotide sequence ID" value="NZ_JABEQJ010000027.1"/>
</dbReference>
<name>A0A7W4NPT5_9PROT</name>
<dbReference type="PROSITE" id="PS50405">
    <property type="entry name" value="GST_CTER"/>
    <property type="match status" value="1"/>
</dbReference>
<dbReference type="CDD" id="cd03057">
    <property type="entry name" value="GST_N_Beta"/>
    <property type="match status" value="1"/>
</dbReference>
<dbReference type="SUPFAM" id="SSF47616">
    <property type="entry name" value="GST C-terminal domain-like"/>
    <property type="match status" value="1"/>
</dbReference>
<dbReference type="SFLD" id="SFLDG00358">
    <property type="entry name" value="Main_(cytGST)"/>
    <property type="match status" value="1"/>
</dbReference>
<dbReference type="PANTHER" id="PTHR44051:SF8">
    <property type="entry name" value="GLUTATHIONE S-TRANSFERASE GSTA"/>
    <property type="match status" value="1"/>
</dbReference>
<dbReference type="PROSITE" id="PS50404">
    <property type="entry name" value="GST_NTER"/>
    <property type="match status" value="1"/>
</dbReference>
<dbReference type="InterPro" id="IPR036249">
    <property type="entry name" value="Thioredoxin-like_sf"/>
</dbReference>